<organism evidence="1 2">
    <name type="scientific">Rhodovibrio salinarum</name>
    <dbReference type="NCBI Taxonomy" id="1087"/>
    <lineage>
        <taxon>Bacteria</taxon>
        <taxon>Pseudomonadati</taxon>
        <taxon>Pseudomonadota</taxon>
        <taxon>Alphaproteobacteria</taxon>
        <taxon>Rhodospirillales</taxon>
        <taxon>Rhodovibrionaceae</taxon>
        <taxon>Rhodovibrio</taxon>
    </lineage>
</organism>
<accession>A0A934UYK9</accession>
<name>A0A934UYK9_9PROT</name>
<dbReference type="RefSeq" id="WP_027289810.1">
    <property type="nucleotide sequence ID" value="NZ_NRRE01000012.1"/>
</dbReference>
<reference evidence="1" key="1">
    <citation type="submission" date="2017-08" db="EMBL/GenBank/DDBJ databases">
        <authorList>
            <person name="Imhoff J.F."/>
            <person name="Rahn T."/>
            <person name="Kuenzel S."/>
            <person name="Neulinger S.C."/>
        </authorList>
    </citation>
    <scope>NUCLEOTIDE SEQUENCE</scope>
    <source>
        <strain evidence="1">DSM 9154</strain>
    </source>
</reference>
<evidence type="ECO:0000313" key="2">
    <source>
        <dbReference type="Proteomes" id="UP000778970"/>
    </source>
</evidence>
<sequence length="86" mass="9830">MSQNRYLEAARADIDKLQSEFEEVRQNVQNNGASGVSQTLETAWNDLQEHWQKLQAAGDTAPSEVQSGFQDARERFQRILNSYRNG</sequence>
<protein>
    <submittedName>
        <fullName evidence="1">Uncharacterized protein</fullName>
    </submittedName>
</protein>
<gene>
    <name evidence="1" type="ORF">CKO21_02980</name>
</gene>
<evidence type="ECO:0000313" key="1">
    <source>
        <dbReference type="EMBL" id="MBK1696207.1"/>
    </source>
</evidence>
<dbReference type="AlphaFoldDB" id="A0A934UYK9"/>
<dbReference type="Proteomes" id="UP000778970">
    <property type="component" value="Unassembled WGS sequence"/>
</dbReference>
<dbReference type="EMBL" id="NRRE01000012">
    <property type="protein sequence ID" value="MBK1696207.1"/>
    <property type="molecule type" value="Genomic_DNA"/>
</dbReference>
<keyword evidence="2" id="KW-1185">Reference proteome</keyword>
<reference evidence="1" key="2">
    <citation type="journal article" date="2020" name="Microorganisms">
        <title>Osmotic Adaptation and Compatible Solute Biosynthesis of Phototrophic Bacteria as Revealed from Genome Analyses.</title>
        <authorList>
            <person name="Imhoff J.F."/>
            <person name="Rahn T."/>
            <person name="Kunzel S."/>
            <person name="Keller A."/>
            <person name="Neulinger S.C."/>
        </authorList>
    </citation>
    <scope>NUCLEOTIDE SEQUENCE</scope>
    <source>
        <strain evidence="1">DSM 9154</strain>
    </source>
</reference>
<proteinExistence type="predicted"/>
<comment type="caution">
    <text evidence="1">The sequence shown here is derived from an EMBL/GenBank/DDBJ whole genome shotgun (WGS) entry which is preliminary data.</text>
</comment>